<protein>
    <submittedName>
        <fullName evidence="1">Cytochrome P450</fullName>
    </submittedName>
</protein>
<keyword evidence="2" id="KW-1185">Reference proteome</keyword>
<evidence type="ECO:0000313" key="2">
    <source>
        <dbReference type="Proteomes" id="UP001164539"/>
    </source>
</evidence>
<gene>
    <name evidence="1" type="ORF">OWV82_014698</name>
</gene>
<organism evidence="1 2">
    <name type="scientific">Melia azedarach</name>
    <name type="common">Chinaberry tree</name>
    <dbReference type="NCBI Taxonomy" id="155640"/>
    <lineage>
        <taxon>Eukaryota</taxon>
        <taxon>Viridiplantae</taxon>
        <taxon>Streptophyta</taxon>
        <taxon>Embryophyta</taxon>
        <taxon>Tracheophyta</taxon>
        <taxon>Spermatophyta</taxon>
        <taxon>Magnoliopsida</taxon>
        <taxon>eudicotyledons</taxon>
        <taxon>Gunneridae</taxon>
        <taxon>Pentapetalae</taxon>
        <taxon>rosids</taxon>
        <taxon>malvids</taxon>
        <taxon>Sapindales</taxon>
        <taxon>Meliaceae</taxon>
        <taxon>Melia</taxon>
    </lineage>
</organism>
<evidence type="ECO:0000313" key="1">
    <source>
        <dbReference type="EMBL" id="KAJ4712454.1"/>
    </source>
</evidence>
<name>A0ACC1XP46_MELAZ</name>
<dbReference type="Proteomes" id="UP001164539">
    <property type="component" value="Chromosome 8"/>
</dbReference>
<proteinExistence type="predicted"/>
<comment type="caution">
    <text evidence="1">The sequence shown here is derived from an EMBL/GenBank/DDBJ whole genome shotgun (WGS) entry which is preliminary data.</text>
</comment>
<sequence>MIAEFLLTLLIISASSFVLLLLIRQKRKKAQAWKLPPGPKRLPLIGNLHQLSGDLPHVSLQKLSNDYGPLMFLQLGSLPTLVISSADVAKDIFKTHDLIFSGRPKLFAANQFSYDNSNITFAPYGEYWREIRKIAILELLSSKRVQSFQAVRNEEVEQMLEFIARSVEPINLSRLIFLLANNIVCRVTFGKKFDSGADTGTSRFDDLMREMQALMGESSIADFFPWMEWLNKFNGRESRMKKNFRELDRLYDEEIEQHLDPRRSKPEQEDLVDVLLRIQRDSSQTIALTNEQIKSVLMDIFVAGTDTSSATLAWTMTELVRNPSAMRRAQNEVRQVVKGKDKVEEGDLSKIMYLKLVLKEGLRLHPPAPLLVPRETTEDCMVGEYRIPCGTRVFINAKTIARDPKYWENPDEFRPERFLNSTIDFKGQNFELIPFGVGRRGCPGMNFGIPILELALANLLYRFDWSLPPGMKIEDMDMEEAFGITMHKKTPLCAVATPANL</sequence>
<accession>A0ACC1XP46</accession>
<dbReference type="EMBL" id="CM051401">
    <property type="protein sequence ID" value="KAJ4712454.1"/>
    <property type="molecule type" value="Genomic_DNA"/>
</dbReference>
<reference evidence="1 2" key="1">
    <citation type="journal article" date="2023" name="Science">
        <title>Complex scaffold remodeling in plant triterpene biosynthesis.</title>
        <authorList>
            <person name="De La Pena R."/>
            <person name="Hodgson H."/>
            <person name="Liu J.C."/>
            <person name="Stephenson M.J."/>
            <person name="Martin A.C."/>
            <person name="Owen C."/>
            <person name="Harkess A."/>
            <person name="Leebens-Mack J."/>
            <person name="Jimenez L.E."/>
            <person name="Osbourn A."/>
            <person name="Sattely E.S."/>
        </authorList>
    </citation>
    <scope>NUCLEOTIDE SEQUENCE [LARGE SCALE GENOMIC DNA]</scope>
    <source>
        <strain evidence="2">cv. JPN11</strain>
        <tissue evidence="1">Leaf</tissue>
    </source>
</reference>